<keyword evidence="2" id="KW-1185">Reference proteome</keyword>
<proteinExistence type="predicted"/>
<dbReference type="InterPro" id="IPR004158">
    <property type="entry name" value="DUF247_pln"/>
</dbReference>
<name>A0A5P1EIF7_ASPOF</name>
<protein>
    <submittedName>
        <fullName evidence="1">Uncharacterized protein</fullName>
    </submittedName>
</protein>
<dbReference type="AlphaFoldDB" id="A0A5P1EIF7"/>
<dbReference type="Pfam" id="PF03140">
    <property type="entry name" value="DUF247"/>
    <property type="match status" value="1"/>
</dbReference>
<evidence type="ECO:0000313" key="2">
    <source>
        <dbReference type="Proteomes" id="UP000243459"/>
    </source>
</evidence>
<reference evidence="2" key="1">
    <citation type="journal article" date="2017" name="Nat. Commun.">
        <title>The asparagus genome sheds light on the origin and evolution of a young Y chromosome.</title>
        <authorList>
            <person name="Harkess A."/>
            <person name="Zhou J."/>
            <person name="Xu C."/>
            <person name="Bowers J.E."/>
            <person name="Van der Hulst R."/>
            <person name="Ayyampalayam S."/>
            <person name="Mercati F."/>
            <person name="Riccardi P."/>
            <person name="McKain M.R."/>
            <person name="Kakrana A."/>
            <person name="Tang H."/>
            <person name="Ray J."/>
            <person name="Groenendijk J."/>
            <person name="Arikit S."/>
            <person name="Mathioni S.M."/>
            <person name="Nakano M."/>
            <person name="Shan H."/>
            <person name="Telgmann-Rauber A."/>
            <person name="Kanno A."/>
            <person name="Yue Z."/>
            <person name="Chen H."/>
            <person name="Li W."/>
            <person name="Chen Y."/>
            <person name="Xu X."/>
            <person name="Zhang Y."/>
            <person name="Luo S."/>
            <person name="Chen H."/>
            <person name="Gao J."/>
            <person name="Mao Z."/>
            <person name="Pires J.C."/>
            <person name="Luo M."/>
            <person name="Kudrna D."/>
            <person name="Wing R.A."/>
            <person name="Meyers B.C."/>
            <person name="Yi K."/>
            <person name="Kong H."/>
            <person name="Lavrijsen P."/>
            <person name="Sunseri F."/>
            <person name="Falavigna A."/>
            <person name="Ye Y."/>
            <person name="Leebens-Mack J.H."/>
            <person name="Chen G."/>
        </authorList>
    </citation>
    <scope>NUCLEOTIDE SEQUENCE [LARGE SCALE GENOMIC DNA]</scope>
    <source>
        <strain evidence="2">cv. DH0086</strain>
    </source>
</reference>
<evidence type="ECO:0000313" key="1">
    <source>
        <dbReference type="EMBL" id="ONK64977.1"/>
    </source>
</evidence>
<dbReference type="Proteomes" id="UP000243459">
    <property type="component" value="Chromosome 7"/>
</dbReference>
<dbReference type="OMA" id="HESKWHR"/>
<organism evidence="1 2">
    <name type="scientific">Asparagus officinalis</name>
    <name type="common">Garden asparagus</name>
    <dbReference type="NCBI Taxonomy" id="4686"/>
    <lineage>
        <taxon>Eukaryota</taxon>
        <taxon>Viridiplantae</taxon>
        <taxon>Streptophyta</taxon>
        <taxon>Embryophyta</taxon>
        <taxon>Tracheophyta</taxon>
        <taxon>Spermatophyta</taxon>
        <taxon>Magnoliopsida</taxon>
        <taxon>Liliopsida</taxon>
        <taxon>Asparagales</taxon>
        <taxon>Asparagaceae</taxon>
        <taxon>Asparagoideae</taxon>
        <taxon>Asparagus</taxon>
    </lineage>
</organism>
<gene>
    <name evidence="1" type="ORF">A4U43_C07F32100</name>
</gene>
<dbReference type="PANTHER" id="PTHR31170">
    <property type="entry name" value="BNAC04G53230D PROTEIN"/>
    <property type="match status" value="1"/>
</dbReference>
<dbReference type="EMBL" id="CM007387">
    <property type="protein sequence ID" value="ONK64977.1"/>
    <property type="molecule type" value="Genomic_DNA"/>
</dbReference>
<sequence length="621" mass="70495">MDALPKVPRNCVLPMAAVVSTAPSKTDRAIKKEEERAISITYPDHEDFSRECKLDVNDLTWMETIKKKLNESHPETYQFAQCTIFRVPRNIRRGDPKAYEPLVVSIGPYHYCSSQRGTRGSMQEHKWQCLRYLLSRHRCRERESKILERCLSQLKALDCEVRGCYSGTLEFDQHKLSSIMLLDGCFIVHILLRQVLNEEEEEIIHGPLLGLRWIWNLIVYDLLKVENQMPFFVVQILFDILQTPADKGINLQDLVLKLFHDIHPNKSVAFTSIPRNKIHHLLHLFHSTLIPSTEQIHVTTPPEWIPCASELKLAGIKFKQNEAAESFLDVSFKDGLMEIPQLRIYDYTSSVFRNLIAFEQCYPGSKTYITIYAAFMDCIIDTAEDVKLLDLKGILVNRLSTDEVVADLFNQLCNQIHYASDMNYLGDVFVKVKKYHESKWHRWRAGLIRDYFSNPWAGIAVVAAILLGEAELLKANEKTGQRQAVKGSVFDTSEVAKLREKLNEALQERDQGEQSAATQVAEVPGVSPVAEQGLIEEQSGIQASEGDKVITRDLIIPLAAATDAKASDEVIGLEVESVRKVAEETALLPVPHAVETIGVYEIGEREEGGWPFPHWISEVDS</sequence>
<dbReference type="Gramene" id="ONK64977">
    <property type="protein sequence ID" value="ONK64977"/>
    <property type="gene ID" value="A4U43_C07F32100"/>
</dbReference>
<dbReference type="PANTHER" id="PTHR31170:SF25">
    <property type="entry name" value="BNAA09G04570D PROTEIN"/>
    <property type="match status" value="1"/>
</dbReference>
<accession>A0A5P1EIF7</accession>